<feature type="region of interest" description="Disordered" evidence="2">
    <location>
        <begin position="29"/>
        <end position="53"/>
    </location>
</feature>
<sequence length="442" mass="48826">MRRVRTACGYFAVATALATGLPNLHHVQAQDETEPKNAVDQTAPSDDATHTDHHAPQLGVLVGSCPGEGVCVIDTLRGGPADRVGVEPGDYILAINDQTVSNPLELKKKIDSLDSEDTINLNLWRRGKYVNKEVRLAKEADTLPESHRAWLGIVLAPASESGDGALIREVAPGSPAETAGLRRGDEILKLNGKDVQSLDQFVGDVGDFEPGDDIKVMVRRDGNEQEIAAELGQVVEAPIQWFRDRMPMPSGTRNVPMLGLRSMPSPPIMDEMIDDMRQQIRMLRREVDQLKQAAPDESQPEQTAPEAADDDLSIIGNPEDSTVYASVVPHIPSQNEMADRLVLAQISGNFPPNISNDWSGARYTSPNYAEWRARQQQGVSGNTGGTSYPNYIYGNGNFGYGYPGYNNYRYYQYRGRPYYYGRGYPYRYRGGIRYGTGLGVYW</sequence>
<evidence type="ECO:0000256" key="1">
    <source>
        <dbReference type="ARBA" id="ARBA00001947"/>
    </source>
</evidence>
<proteinExistence type="predicted"/>
<evidence type="ECO:0000259" key="3">
    <source>
        <dbReference type="PROSITE" id="PS50106"/>
    </source>
</evidence>
<dbReference type="InterPro" id="IPR004387">
    <property type="entry name" value="Pept_M50_Zn"/>
</dbReference>
<dbReference type="InterPro" id="IPR001478">
    <property type="entry name" value="PDZ"/>
</dbReference>
<dbReference type="GO" id="GO:0006508">
    <property type="term" value="P:proteolysis"/>
    <property type="evidence" value="ECO:0007669"/>
    <property type="project" value="InterPro"/>
</dbReference>
<feature type="domain" description="PDZ" evidence="3">
    <location>
        <begin position="58"/>
        <end position="102"/>
    </location>
</feature>
<dbReference type="EMBL" id="SJPU01000002">
    <property type="protein sequence ID" value="TWU15582.1"/>
    <property type="molecule type" value="Genomic_DNA"/>
</dbReference>
<dbReference type="SUPFAM" id="SSF50156">
    <property type="entry name" value="PDZ domain-like"/>
    <property type="match status" value="2"/>
</dbReference>
<dbReference type="Proteomes" id="UP000319908">
    <property type="component" value="Unassembled WGS sequence"/>
</dbReference>
<feature type="region of interest" description="Disordered" evidence="2">
    <location>
        <begin position="290"/>
        <end position="316"/>
    </location>
</feature>
<keyword evidence="4" id="KW-0378">Hydrolase</keyword>
<evidence type="ECO:0000313" key="5">
    <source>
        <dbReference type="Proteomes" id="UP000319908"/>
    </source>
</evidence>
<accession>A0A5C6BUR3</accession>
<dbReference type="AlphaFoldDB" id="A0A5C6BUR3"/>
<dbReference type="GO" id="GO:0004222">
    <property type="term" value="F:metalloendopeptidase activity"/>
    <property type="evidence" value="ECO:0007669"/>
    <property type="project" value="InterPro"/>
</dbReference>
<dbReference type="PANTHER" id="PTHR42837:SF2">
    <property type="entry name" value="MEMBRANE METALLOPROTEASE ARASP2, CHLOROPLASTIC-RELATED"/>
    <property type="match status" value="1"/>
</dbReference>
<dbReference type="PROSITE" id="PS50106">
    <property type="entry name" value="PDZ"/>
    <property type="match status" value="2"/>
</dbReference>
<evidence type="ECO:0000313" key="4">
    <source>
        <dbReference type="EMBL" id="TWU15582.1"/>
    </source>
</evidence>
<dbReference type="Gene3D" id="2.30.42.10">
    <property type="match status" value="2"/>
</dbReference>
<reference evidence="4 5" key="1">
    <citation type="journal article" date="2020" name="Antonie Van Leeuwenhoek">
        <title>Rhodopirellula heiligendammensis sp. nov., Rhodopirellula pilleata sp. nov., and Rhodopirellula solitaria sp. nov. isolated from natural or artificial marine surfaces in Northern Germany and California, USA, and emended description of the genus Rhodopirellula.</title>
        <authorList>
            <person name="Kallscheuer N."/>
            <person name="Wiegand S."/>
            <person name="Jogler M."/>
            <person name="Boedeker C."/>
            <person name="Peeters S.H."/>
            <person name="Rast P."/>
            <person name="Heuer A."/>
            <person name="Jetten M.S.M."/>
            <person name="Rohde M."/>
            <person name="Jogler C."/>
        </authorList>
    </citation>
    <scope>NUCLEOTIDE SEQUENCE [LARGE SCALE GENOMIC DNA]</scope>
    <source>
        <strain evidence="4 5">Poly21</strain>
    </source>
</reference>
<keyword evidence="5" id="KW-1185">Reference proteome</keyword>
<dbReference type="RefSeq" id="WP_302118819.1">
    <property type="nucleotide sequence ID" value="NZ_SJPU01000002.1"/>
</dbReference>
<dbReference type="EC" id="3.4.21.107" evidence="4"/>
<dbReference type="SMART" id="SM00228">
    <property type="entry name" value="PDZ"/>
    <property type="match status" value="2"/>
</dbReference>
<name>A0A5C6BUR3_9BACT</name>
<comment type="cofactor">
    <cofactor evidence="1">
        <name>Zn(2+)</name>
        <dbReference type="ChEBI" id="CHEBI:29105"/>
    </cofactor>
</comment>
<protein>
    <submittedName>
        <fullName evidence="4">Periplasmic serine endoprotease DegP-like</fullName>
        <ecNumber evidence="4">3.4.21.107</ecNumber>
    </submittedName>
</protein>
<feature type="domain" description="PDZ" evidence="3">
    <location>
        <begin position="133"/>
        <end position="198"/>
    </location>
</feature>
<dbReference type="PANTHER" id="PTHR42837">
    <property type="entry name" value="REGULATOR OF SIGMA-E PROTEASE RSEP"/>
    <property type="match status" value="1"/>
</dbReference>
<dbReference type="GO" id="GO:0016020">
    <property type="term" value="C:membrane"/>
    <property type="evidence" value="ECO:0007669"/>
    <property type="project" value="InterPro"/>
</dbReference>
<dbReference type="Pfam" id="PF13180">
    <property type="entry name" value="PDZ_2"/>
    <property type="match status" value="2"/>
</dbReference>
<dbReference type="InterPro" id="IPR036034">
    <property type="entry name" value="PDZ_sf"/>
</dbReference>
<comment type="caution">
    <text evidence="4">The sequence shown here is derived from an EMBL/GenBank/DDBJ whole genome shotgun (WGS) entry which is preliminary data.</text>
</comment>
<gene>
    <name evidence="4" type="primary">degP1</name>
    <name evidence="4" type="ORF">Poly21_27790</name>
</gene>
<organism evidence="4 5">
    <name type="scientific">Allorhodopirellula heiligendammensis</name>
    <dbReference type="NCBI Taxonomy" id="2714739"/>
    <lineage>
        <taxon>Bacteria</taxon>
        <taxon>Pseudomonadati</taxon>
        <taxon>Planctomycetota</taxon>
        <taxon>Planctomycetia</taxon>
        <taxon>Pirellulales</taxon>
        <taxon>Pirellulaceae</taxon>
        <taxon>Allorhodopirellula</taxon>
    </lineage>
</organism>
<evidence type="ECO:0000256" key="2">
    <source>
        <dbReference type="SAM" id="MobiDB-lite"/>
    </source>
</evidence>